<name>A0A1Y2IXT3_TRAC3</name>
<keyword evidence="3" id="KW-1185">Reference proteome</keyword>
<feature type="compositionally biased region" description="Low complexity" evidence="1">
    <location>
        <begin position="195"/>
        <end position="216"/>
    </location>
</feature>
<dbReference type="AlphaFoldDB" id="A0A1Y2IXT3"/>
<dbReference type="EMBL" id="KZ084093">
    <property type="protein sequence ID" value="OSD05453.1"/>
    <property type="molecule type" value="Genomic_DNA"/>
</dbReference>
<evidence type="ECO:0000313" key="3">
    <source>
        <dbReference type="Proteomes" id="UP000193067"/>
    </source>
</evidence>
<organism evidence="2 3">
    <name type="scientific">Trametes coccinea (strain BRFM310)</name>
    <name type="common">Pycnoporus coccineus</name>
    <dbReference type="NCBI Taxonomy" id="1353009"/>
    <lineage>
        <taxon>Eukaryota</taxon>
        <taxon>Fungi</taxon>
        <taxon>Dikarya</taxon>
        <taxon>Basidiomycota</taxon>
        <taxon>Agaricomycotina</taxon>
        <taxon>Agaricomycetes</taxon>
        <taxon>Polyporales</taxon>
        <taxon>Polyporaceae</taxon>
        <taxon>Trametes</taxon>
    </lineage>
</organism>
<sequence>MPRRSPRPSSADRYLSVRWLTDIGLLQRPHCSFRETVLTSSCNLTDVSMPKFRIAPTCGSWTNRVASYVRGSDQADVRTAGEVPAVQYTPRLVPAGLLPSRAQDVRPILSCAERLLLVALRCLGSSHCCCVVARPLEEAVATFETLTALPICAGTAALPSLPCDLPPPMAALLRGRCCNVLRECSSLRARRVSRRMPPSISRSHPSHSHSQNFSSSGRERAITPPARGPPILLESQACRQYPSNSLRRLPRPAVLPPSVACMCFVEVLQFDGTLAGWSRELFQLTKLGSATI</sequence>
<evidence type="ECO:0000256" key="1">
    <source>
        <dbReference type="SAM" id="MobiDB-lite"/>
    </source>
</evidence>
<accession>A0A1Y2IXT3</accession>
<reference evidence="2 3" key="1">
    <citation type="journal article" date="2015" name="Biotechnol. Biofuels">
        <title>Enhanced degradation of softwood versus hardwood by the white-rot fungus Pycnoporus coccineus.</title>
        <authorList>
            <person name="Couturier M."/>
            <person name="Navarro D."/>
            <person name="Chevret D."/>
            <person name="Henrissat B."/>
            <person name="Piumi F."/>
            <person name="Ruiz-Duenas F.J."/>
            <person name="Martinez A.T."/>
            <person name="Grigoriev I.V."/>
            <person name="Riley R."/>
            <person name="Lipzen A."/>
            <person name="Berrin J.G."/>
            <person name="Master E.R."/>
            <person name="Rosso M.N."/>
        </authorList>
    </citation>
    <scope>NUCLEOTIDE SEQUENCE [LARGE SCALE GENOMIC DNA]</scope>
    <source>
        <strain evidence="2 3">BRFM310</strain>
    </source>
</reference>
<gene>
    <name evidence="2" type="ORF">PYCCODRAFT_1239232</name>
</gene>
<evidence type="ECO:0000313" key="2">
    <source>
        <dbReference type="EMBL" id="OSD05453.1"/>
    </source>
</evidence>
<feature type="region of interest" description="Disordered" evidence="1">
    <location>
        <begin position="194"/>
        <end position="221"/>
    </location>
</feature>
<protein>
    <submittedName>
        <fullName evidence="2">Uncharacterized protein</fullName>
    </submittedName>
</protein>
<dbReference type="Proteomes" id="UP000193067">
    <property type="component" value="Unassembled WGS sequence"/>
</dbReference>
<proteinExistence type="predicted"/>